<keyword evidence="2" id="KW-0732">Signal</keyword>
<accession>A0ABS6V514</accession>
<evidence type="ECO:0008006" key="5">
    <source>
        <dbReference type="Google" id="ProtNLM"/>
    </source>
</evidence>
<dbReference type="Proteomes" id="UP000698028">
    <property type="component" value="Unassembled WGS sequence"/>
</dbReference>
<reference evidence="3 4" key="1">
    <citation type="submission" date="2021-07" db="EMBL/GenBank/DDBJ databases">
        <title>The draft genome sequence of Sphingomicrobium sp. B8.</title>
        <authorList>
            <person name="Mu L."/>
        </authorList>
    </citation>
    <scope>NUCLEOTIDE SEQUENCE [LARGE SCALE GENOMIC DNA]</scope>
    <source>
        <strain evidence="3 4">B8</strain>
    </source>
</reference>
<dbReference type="PROSITE" id="PS51257">
    <property type="entry name" value="PROKAR_LIPOPROTEIN"/>
    <property type="match status" value="1"/>
</dbReference>
<protein>
    <recommendedName>
        <fullName evidence="5">Secreted protein</fullName>
    </recommendedName>
</protein>
<feature type="signal peptide" evidence="2">
    <location>
        <begin position="1"/>
        <end position="24"/>
    </location>
</feature>
<dbReference type="RefSeq" id="WP_218632619.1">
    <property type="nucleotide sequence ID" value="NZ_JAHVAH010000001.1"/>
</dbReference>
<evidence type="ECO:0000256" key="1">
    <source>
        <dbReference type="SAM" id="MobiDB-lite"/>
    </source>
</evidence>
<feature type="region of interest" description="Disordered" evidence="1">
    <location>
        <begin position="56"/>
        <end position="88"/>
    </location>
</feature>
<organism evidence="3 4">
    <name type="scientific">Sphingomicrobium clamense</name>
    <dbReference type="NCBI Taxonomy" id="2851013"/>
    <lineage>
        <taxon>Bacteria</taxon>
        <taxon>Pseudomonadati</taxon>
        <taxon>Pseudomonadota</taxon>
        <taxon>Alphaproteobacteria</taxon>
        <taxon>Sphingomonadales</taxon>
        <taxon>Sphingomonadaceae</taxon>
        <taxon>Sphingomicrobium</taxon>
    </lineage>
</organism>
<proteinExistence type="predicted"/>
<sequence length="88" mass="9133">MIRTFAIASAFALTLAACGSSEEAAEDAAIDEYDANAPSLEEVASDAEMEALEAQEEAIEEEAAPAAPAIDTTDVTRDNAETEEIPGL</sequence>
<feature type="chain" id="PRO_5046582813" description="Secreted protein" evidence="2">
    <location>
        <begin position="25"/>
        <end position="88"/>
    </location>
</feature>
<keyword evidence="4" id="KW-1185">Reference proteome</keyword>
<evidence type="ECO:0000256" key="2">
    <source>
        <dbReference type="SAM" id="SignalP"/>
    </source>
</evidence>
<gene>
    <name evidence="3" type="ORF">KTQ36_04990</name>
</gene>
<evidence type="ECO:0000313" key="4">
    <source>
        <dbReference type="Proteomes" id="UP000698028"/>
    </source>
</evidence>
<comment type="caution">
    <text evidence="3">The sequence shown here is derived from an EMBL/GenBank/DDBJ whole genome shotgun (WGS) entry which is preliminary data.</text>
</comment>
<evidence type="ECO:0000313" key="3">
    <source>
        <dbReference type="EMBL" id="MBW0144649.1"/>
    </source>
</evidence>
<dbReference type="EMBL" id="JAHVAH010000001">
    <property type="protein sequence ID" value="MBW0144649.1"/>
    <property type="molecule type" value="Genomic_DNA"/>
</dbReference>
<name>A0ABS6V514_9SPHN</name>